<evidence type="ECO:0000256" key="1">
    <source>
        <dbReference type="ARBA" id="ARBA00023015"/>
    </source>
</evidence>
<dbReference type="PANTHER" id="PTHR43280:SF2">
    <property type="entry name" value="HTH-TYPE TRANSCRIPTIONAL REGULATOR EXSA"/>
    <property type="match status" value="1"/>
</dbReference>
<proteinExistence type="predicted"/>
<gene>
    <name evidence="5" type="ORF">ACFFSY_22785</name>
</gene>
<reference evidence="5 6" key="1">
    <citation type="submission" date="2024-09" db="EMBL/GenBank/DDBJ databases">
        <authorList>
            <person name="Sun Q."/>
            <person name="Mori K."/>
        </authorList>
    </citation>
    <scope>NUCLEOTIDE SEQUENCE [LARGE SCALE GENOMIC DNA]</scope>
    <source>
        <strain evidence="5 6">TISTR 2452</strain>
    </source>
</reference>
<keyword evidence="1" id="KW-0805">Transcription regulation</keyword>
<dbReference type="PRINTS" id="PR00032">
    <property type="entry name" value="HTHARAC"/>
</dbReference>
<dbReference type="SUPFAM" id="SSF51215">
    <property type="entry name" value="Regulatory protein AraC"/>
    <property type="match status" value="1"/>
</dbReference>
<dbReference type="InterPro" id="IPR003313">
    <property type="entry name" value="AraC-bd"/>
</dbReference>
<dbReference type="InterPro" id="IPR037923">
    <property type="entry name" value="HTH-like"/>
</dbReference>
<sequence length="320" mass="36280">MGENEAPASYVQASFELEEACVPAPVHQSQWLSPVEMLYRNEAPMAGAQFHSHPFYEIYYFQGGECTYLIGDKLIALKPGDLILMHGMTLHCSNPSPHQPYIRSILHFEPAMIGKLLRPDAAAHMLQPFEELRNIRLSLSAEQQAEFEALLAQLYALYRTRRADGAAAGAGADRFTFRFLDVLALVREWCDSPTIQQEHDSLKERHVQSVVSYIEENYARELTLDTIAGALHLTKPYLSHLFKEVTGTTVFKYLYNRRLNQAKMLFRLEPNRSVSDVCRTVGFQHLAHFSRLFKAAEGQTPEQYRKGMAIRGGLSASREA</sequence>
<evidence type="ECO:0000256" key="3">
    <source>
        <dbReference type="ARBA" id="ARBA00023163"/>
    </source>
</evidence>
<dbReference type="Proteomes" id="UP001589747">
    <property type="component" value="Unassembled WGS sequence"/>
</dbReference>
<name>A0ABV5KU62_9BACL</name>
<keyword evidence="3" id="KW-0804">Transcription</keyword>
<dbReference type="InterPro" id="IPR018060">
    <property type="entry name" value="HTH_AraC"/>
</dbReference>
<accession>A0ABV5KU62</accession>
<dbReference type="PROSITE" id="PS01124">
    <property type="entry name" value="HTH_ARAC_FAMILY_2"/>
    <property type="match status" value="1"/>
</dbReference>
<dbReference type="PANTHER" id="PTHR43280">
    <property type="entry name" value="ARAC-FAMILY TRANSCRIPTIONAL REGULATOR"/>
    <property type="match status" value="1"/>
</dbReference>
<dbReference type="SUPFAM" id="SSF46689">
    <property type="entry name" value="Homeodomain-like"/>
    <property type="match status" value="2"/>
</dbReference>
<dbReference type="RefSeq" id="WP_377498417.1">
    <property type="nucleotide sequence ID" value="NZ_JBHMDO010000035.1"/>
</dbReference>
<evidence type="ECO:0000259" key="4">
    <source>
        <dbReference type="PROSITE" id="PS01124"/>
    </source>
</evidence>
<dbReference type="InterPro" id="IPR009057">
    <property type="entry name" value="Homeodomain-like_sf"/>
</dbReference>
<dbReference type="InterPro" id="IPR014710">
    <property type="entry name" value="RmlC-like_jellyroll"/>
</dbReference>
<protein>
    <submittedName>
        <fullName evidence="5">AraC family transcriptional regulator</fullName>
    </submittedName>
</protein>
<dbReference type="SMART" id="SM00342">
    <property type="entry name" value="HTH_ARAC"/>
    <property type="match status" value="1"/>
</dbReference>
<keyword evidence="2" id="KW-0238">DNA-binding</keyword>
<evidence type="ECO:0000313" key="6">
    <source>
        <dbReference type="Proteomes" id="UP001589747"/>
    </source>
</evidence>
<evidence type="ECO:0000256" key="2">
    <source>
        <dbReference type="ARBA" id="ARBA00023125"/>
    </source>
</evidence>
<dbReference type="InterPro" id="IPR020449">
    <property type="entry name" value="Tscrpt_reg_AraC-type_HTH"/>
</dbReference>
<keyword evidence="6" id="KW-1185">Reference proteome</keyword>
<organism evidence="5 6">
    <name type="scientific">Paenibacillus aurantiacus</name>
    <dbReference type="NCBI Taxonomy" id="1936118"/>
    <lineage>
        <taxon>Bacteria</taxon>
        <taxon>Bacillati</taxon>
        <taxon>Bacillota</taxon>
        <taxon>Bacilli</taxon>
        <taxon>Bacillales</taxon>
        <taxon>Paenibacillaceae</taxon>
        <taxon>Paenibacillus</taxon>
    </lineage>
</organism>
<evidence type="ECO:0000313" key="5">
    <source>
        <dbReference type="EMBL" id="MFB9328772.1"/>
    </source>
</evidence>
<dbReference type="Gene3D" id="2.60.120.10">
    <property type="entry name" value="Jelly Rolls"/>
    <property type="match status" value="1"/>
</dbReference>
<dbReference type="Pfam" id="PF12833">
    <property type="entry name" value="HTH_18"/>
    <property type="match status" value="1"/>
</dbReference>
<dbReference type="Pfam" id="PF02311">
    <property type="entry name" value="AraC_binding"/>
    <property type="match status" value="1"/>
</dbReference>
<feature type="domain" description="HTH araC/xylS-type" evidence="4">
    <location>
        <begin position="208"/>
        <end position="307"/>
    </location>
</feature>
<dbReference type="EMBL" id="JBHMDO010000035">
    <property type="protein sequence ID" value="MFB9328772.1"/>
    <property type="molecule type" value="Genomic_DNA"/>
</dbReference>
<comment type="caution">
    <text evidence="5">The sequence shown here is derived from an EMBL/GenBank/DDBJ whole genome shotgun (WGS) entry which is preliminary data.</text>
</comment>
<dbReference type="Gene3D" id="1.10.10.60">
    <property type="entry name" value="Homeodomain-like"/>
    <property type="match status" value="2"/>
</dbReference>